<dbReference type="Proteomes" id="UP000257136">
    <property type="component" value="Unassembled WGS sequence"/>
</dbReference>
<feature type="active site" description="Proton acceptor" evidence="4">
    <location>
        <position position="48"/>
    </location>
</feature>
<dbReference type="Pfam" id="PF17851">
    <property type="entry name" value="GH43_C2"/>
    <property type="match status" value="1"/>
</dbReference>
<protein>
    <submittedName>
        <fullName evidence="8">Alpha-N-arabinofuranosidase</fullName>
    </submittedName>
</protein>
<evidence type="ECO:0000259" key="7">
    <source>
        <dbReference type="Pfam" id="PF17851"/>
    </source>
</evidence>
<dbReference type="OrthoDB" id="9801455at2"/>
<dbReference type="InterPro" id="IPR041542">
    <property type="entry name" value="GH43_C2"/>
</dbReference>
<proteinExistence type="inferred from homology"/>
<comment type="similarity">
    <text evidence="1 6">Belongs to the glycosyl hydrolase 43 family.</text>
</comment>
<dbReference type="AlphaFoldDB" id="A0A3E0DZY5"/>
<dbReference type="PANTHER" id="PTHR42812:SF12">
    <property type="entry name" value="BETA-XYLOSIDASE-RELATED"/>
    <property type="match status" value="1"/>
</dbReference>
<dbReference type="SUPFAM" id="SSF49899">
    <property type="entry name" value="Concanavalin A-like lectins/glucanases"/>
    <property type="match status" value="1"/>
</dbReference>
<dbReference type="InterPro" id="IPR006710">
    <property type="entry name" value="Glyco_hydro_43"/>
</dbReference>
<reference evidence="8 9" key="1">
    <citation type="submission" date="2018-08" db="EMBL/GenBank/DDBJ databases">
        <title>Genomic Encyclopedia of Archaeal and Bacterial Type Strains, Phase II (KMG-II): from individual species to whole genera.</title>
        <authorList>
            <person name="Goeker M."/>
        </authorList>
    </citation>
    <scope>NUCLEOTIDE SEQUENCE [LARGE SCALE GENOMIC DNA]</scope>
    <source>
        <strain evidence="8 9">DSM 100880</strain>
    </source>
</reference>
<accession>A0A3E0DZY5</accession>
<dbReference type="EMBL" id="QUNI01000016">
    <property type="protein sequence ID" value="REG91627.1"/>
    <property type="molecule type" value="Genomic_DNA"/>
</dbReference>
<keyword evidence="3 6" id="KW-0326">Glycosidase</keyword>
<dbReference type="Gene3D" id="2.115.10.20">
    <property type="entry name" value="Glycosyl hydrolase domain, family 43"/>
    <property type="match status" value="1"/>
</dbReference>
<dbReference type="InterPro" id="IPR013320">
    <property type="entry name" value="ConA-like_dom_sf"/>
</dbReference>
<evidence type="ECO:0000256" key="4">
    <source>
        <dbReference type="PIRSR" id="PIRSR606710-1"/>
    </source>
</evidence>
<name>A0A3E0DZY5_9FLAO</name>
<feature type="domain" description="Beta-xylosidase C-terminal Concanavalin A-like" evidence="7">
    <location>
        <begin position="342"/>
        <end position="533"/>
    </location>
</feature>
<evidence type="ECO:0000256" key="3">
    <source>
        <dbReference type="ARBA" id="ARBA00023295"/>
    </source>
</evidence>
<feature type="site" description="Important for catalytic activity, responsible for pKa modulation of the active site Glu and correct orientation of both the proton donor and substrate" evidence="5">
    <location>
        <position position="154"/>
    </location>
</feature>
<keyword evidence="2 6" id="KW-0378">Hydrolase</keyword>
<dbReference type="RefSeq" id="WP_115814929.1">
    <property type="nucleotide sequence ID" value="NZ_QUNI01000016.1"/>
</dbReference>
<keyword evidence="9" id="KW-1185">Reference proteome</keyword>
<dbReference type="Pfam" id="PF04616">
    <property type="entry name" value="Glyco_hydro_43"/>
    <property type="match status" value="1"/>
</dbReference>
<dbReference type="GO" id="GO:0005975">
    <property type="term" value="P:carbohydrate metabolic process"/>
    <property type="evidence" value="ECO:0007669"/>
    <property type="project" value="InterPro"/>
</dbReference>
<dbReference type="InterPro" id="IPR051795">
    <property type="entry name" value="Glycosyl_Hydrlase_43"/>
</dbReference>
<dbReference type="InterPro" id="IPR023296">
    <property type="entry name" value="Glyco_hydro_beta-prop_sf"/>
</dbReference>
<dbReference type="Gene3D" id="2.60.120.200">
    <property type="match status" value="1"/>
</dbReference>
<evidence type="ECO:0000313" key="8">
    <source>
        <dbReference type="EMBL" id="REG91627.1"/>
    </source>
</evidence>
<dbReference type="PANTHER" id="PTHR42812">
    <property type="entry name" value="BETA-XYLOSIDASE"/>
    <property type="match status" value="1"/>
</dbReference>
<sequence>MHYIENIKTRQGGKAVKHILFSILLLGFFSIASAQGYKNPVISGFYPDPSVCRVGDDFYLVNSSFEFFPGVPIFHSQDLVNWKQIGHCLTRESQLPLQKSGVSGGIYAPTIRYNDGTFYMITTNVSDKGNFIVYTKDPAGEWSDPVWLEQKGIDPSLYFEDGHCYLTSNPDNMIYLSEIDPKTGKQLSASKAIWSGTGGRYPEAPHIYKKDNWYYLLISEGGTEYGHKVTISRSRNIDGPYDSNPANPILTHSNMNAQLNPIQGTGHGDLVQAGDGSWWMVCLGFRPQSGLNHMLGRETFLAPVSWDKDAWPVVNGNGTINLDMAVPTLPQKIIKEETAENNFGTSKLGMEWNFLRNPKQENYSLSAKKGALRLKPAAITLDQAGSPTFVGRRQQHINFTASASVELGNSEVDDRAGITVYMNNAAHYDLFVKQNKDGKKQLVLEYRMGSVLTSAATVDLPAGKVKLQVKGDKDFYHFSYSLDGSSFNALGKADVKFISSETAGGFTGIYLGLFAVTNKENSKAYADFYDFKYSF</sequence>
<evidence type="ECO:0000256" key="1">
    <source>
        <dbReference type="ARBA" id="ARBA00009865"/>
    </source>
</evidence>
<evidence type="ECO:0000256" key="6">
    <source>
        <dbReference type="RuleBase" id="RU361187"/>
    </source>
</evidence>
<evidence type="ECO:0000256" key="2">
    <source>
        <dbReference type="ARBA" id="ARBA00022801"/>
    </source>
</evidence>
<dbReference type="CDD" id="cd18617">
    <property type="entry name" value="GH43_XynB-like"/>
    <property type="match status" value="1"/>
</dbReference>
<evidence type="ECO:0000256" key="5">
    <source>
        <dbReference type="PIRSR" id="PIRSR606710-2"/>
    </source>
</evidence>
<comment type="caution">
    <text evidence="8">The sequence shown here is derived from an EMBL/GenBank/DDBJ whole genome shotgun (WGS) entry which is preliminary data.</text>
</comment>
<organism evidence="8 9">
    <name type="scientific">Flavobacterium aquicola</name>
    <dbReference type="NCBI Taxonomy" id="1682742"/>
    <lineage>
        <taxon>Bacteria</taxon>
        <taxon>Pseudomonadati</taxon>
        <taxon>Bacteroidota</taxon>
        <taxon>Flavobacteriia</taxon>
        <taxon>Flavobacteriales</taxon>
        <taxon>Flavobacteriaceae</taxon>
        <taxon>Flavobacterium</taxon>
    </lineage>
</organism>
<gene>
    <name evidence="8" type="ORF">C8P67_11632</name>
</gene>
<feature type="active site" description="Proton donor" evidence="4">
    <location>
        <position position="203"/>
    </location>
</feature>
<evidence type="ECO:0000313" key="9">
    <source>
        <dbReference type="Proteomes" id="UP000257136"/>
    </source>
</evidence>
<dbReference type="GO" id="GO:0004553">
    <property type="term" value="F:hydrolase activity, hydrolyzing O-glycosyl compounds"/>
    <property type="evidence" value="ECO:0007669"/>
    <property type="project" value="InterPro"/>
</dbReference>
<dbReference type="SUPFAM" id="SSF75005">
    <property type="entry name" value="Arabinanase/levansucrase/invertase"/>
    <property type="match status" value="1"/>
</dbReference>